<keyword evidence="10" id="KW-0539">Nucleus</keyword>
<dbReference type="InterPro" id="IPR011598">
    <property type="entry name" value="bHLH_dom"/>
</dbReference>
<evidence type="ECO:0000256" key="10">
    <source>
        <dbReference type="ARBA" id="ARBA00023242"/>
    </source>
</evidence>
<dbReference type="InterPro" id="IPR052207">
    <property type="entry name" value="Max-like/E-box_TFs"/>
</dbReference>
<evidence type="ECO:0000256" key="17">
    <source>
        <dbReference type="SAM" id="Coils"/>
    </source>
</evidence>
<dbReference type="GO" id="GO:0061629">
    <property type="term" value="F:RNA polymerase II-specific DNA-binding transcription factor binding"/>
    <property type="evidence" value="ECO:0007669"/>
    <property type="project" value="UniProtKB-ARBA"/>
</dbReference>
<evidence type="ECO:0000256" key="9">
    <source>
        <dbReference type="ARBA" id="ARBA00023163"/>
    </source>
</evidence>
<evidence type="ECO:0000256" key="2">
    <source>
        <dbReference type="ARBA" id="ARBA00004496"/>
    </source>
</evidence>
<dbReference type="CDD" id="cd19687">
    <property type="entry name" value="bHLHzip_Mlx"/>
    <property type="match status" value="1"/>
</dbReference>
<comment type="function">
    <text evidence="11">Transcription regulator. Forms a sequence-specific DNA-binding protein complex with MAD1, MAD4, MNT, WBSCR14 and MLXIP which recognizes the core sequence 5'-CACGTG-3'. The TCFL4-MAD1, TCFL4-MAD4, TCFL4-WBSCR14 complexes are transcriptional repressors. Plays a role in transcriptional activation of glycolytic target genes. Involved in glucose-responsive gene regulation.</text>
</comment>
<evidence type="ECO:0000256" key="11">
    <source>
        <dbReference type="ARBA" id="ARBA00053727"/>
    </source>
</evidence>
<dbReference type="PANTHER" id="PTHR15741">
    <property type="entry name" value="BASIC HELIX-LOOP-HELIX ZIP TRANSCRIPTION FACTOR"/>
    <property type="match status" value="1"/>
</dbReference>
<dbReference type="GO" id="GO:0005737">
    <property type="term" value="C:cytoplasm"/>
    <property type="evidence" value="ECO:0007669"/>
    <property type="project" value="UniProtKB-SubCell"/>
</dbReference>
<evidence type="ECO:0000256" key="14">
    <source>
        <dbReference type="ARBA" id="ARBA00076041"/>
    </source>
</evidence>
<name>A0AAV6RL94_SOLSE</name>
<evidence type="ECO:0000313" key="21">
    <source>
        <dbReference type="Proteomes" id="UP000693946"/>
    </source>
</evidence>
<keyword evidence="8" id="KW-0010">Activator</keyword>
<evidence type="ECO:0000259" key="19">
    <source>
        <dbReference type="PROSITE" id="PS50888"/>
    </source>
</evidence>
<evidence type="ECO:0000256" key="5">
    <source>
        <dbReference type="ARBA" id="ARBA00022553"/>
    </source>
</evidence>
<evidence type="ECO:0000256" key="3">
    <source>
        <dbReference type="ARBA" id="ARBA00022490"/>
    </source>
</evidence>
<dbReference type="EMBL" id="JAGKHQ010000011">
    <property type="protein sequence ID" value="KAG7505975.1"/>
    <property type="molecule type" value="Genomic_DNA"/>
</dbReference>
<evidence type="ECO:0000256" key="4">
    <source>
        <dbReference type="ARBA" id="ARBA00022491"/>
    </source>
</evidence>
<evidence type="ECO:0000256" key="1">
    <source>
        <dbReference type="ARBA" id="ARBA00004123"/>
    </source>
</evidence>
<keyword evidence="9" id="KW-0804">Transcription</keyword>
<evidence type="ECO:0000256" key="15">
    <source>
        <dbReference type="ARBA" id="ARBA00079081"/>
    </source>
</evidence>
<dbReference type="AlphaFoldDB" id="A0AAV6RL94"/>
<feature type="region of interest" description="Disordered" evidence="18">
    <location>
        <begin position="90"/>
        <end position="136"/>
    </location>
</feature>
<dbReference type="GO" id="GO:0000978">
    <property type="term" value="F:RNA polymerase II cis-regulatory region sequence-specific DNA binding"/>
    <property type="evidence" value="ECO:0007669"/>
    <property type="project" value="TreeGrafter"/>
</dbReference>
<dbReference type="GO" id="GO:0000981">
    <property type="term" value="F:DNA-binding transcription factor activity, RNA polymerase II-specific"/>
    <property type="evidence" value="ECO:0007669"/>
    <property type="project" value="TreeGrafter"/>
</dbReference>
<keyword evidence="21" id="KW-1185">Reference proteome</keyword>
<organism evidence="20 21">
    <name type="scientific">Solea senegalensis</name>
    <name type="common">Senegalese sole</name>
    <dbReference type="NCBI Taxonomy" id="28829"/>
    <lineage>
        <taxon>Eukaryota</taxon>
        <taxon>Metazoa</taxon>
        <taxon>Chordata</taxon>
        <taxon>Craniata</taxon>
        <taxon>Vertebrata</taxon>
        <taxon>Euteleostomi</taxon>
        <taxon>Actinopterygii</taxon>
        <taxon>Neopterygii</taxon>
        <taxon>Teleostei</taxon>
        <taxon>Neoteleostei</taxon>
        <taxon>Acanthomorphata</taxon>
        <taxon>Carangaria</taxon>
        <taxon>Pleuronectiformes</taxon>
        <taxon>Pleuronectoidei</taxon>
        <taxon>Soleidae</taxon>
        <taxon>Solea</taxon>
    </lineage>
</organism>
<dbReference type="PROSITE" id="PS50888">
    <property type="entry name" value="BHLH"/>
    <property type="match status" value="1"/>
</dbReference>
<feature type="compositionally biased region" description="Polar residues" evidence="18">
    <location>
        <begin position="90"/>
        <end position="101"/>
    </location>
</feature>
<protein>
    <recommendedName>
        <fullName evidence="13">Max-like protein X</fullName>
    </recommendedName>
    <alternativeName>
        <fullName evidence="14">Max-like bHLHZip protein</fullName>
    </alternativeName>
    <alternativeName>
        <fullName evidence="15">Protein BigMax</fullName>
    </alternativeName>
    <alternativeName>
        <fullName evidence="16">Transcription factor-like protein 4</fullName>
    </alternativeName>
</protein>
<accession>A0AAV6RL94</accession>
<comment type="subunit">
    <text evidence="12">Efficient DNA binding requires dimerization with another bHLH protein. Binds DNA as a heterodimer with MAD1, MAD4, MNT, WBSCR14 and MLXIP. Can also bind DNA as a homodimer.</text>
</comment>
<comment type="caution">
    <text evidence="20">The sequence shown here is derived from an EMBL/GenBank/DDBJ whole genome shotgun (WGS) entry which is preliminary data.</text>
</comment>
<dbReference type="SMART" id="SM00353">
    <property type="entry name" value="HLH"/>
    <property type="match status" value="1"/>
</dbReference>
<keyword evidence="6" id="KW-0805">Transcription regulation</keyword>
<evidence type="ECO:0000256" key="8">
    <source>
        <dbReference type="ARBA" id="ARBA00023159"/>
    </source>
</evidence>
<feature type="coiled-coil region" evidence="17">
    <location>
        <begin position="178"/>
        <end position="205"/>
    </location>
</feature>
<evidence type="ECO:0000256" key="18">
    <source>
        <dbReference type="SAM" id="MobiDB-lite"/>
    </source>
</evidence>
<comment type="subcellular location">
    <subcellularLocation>
        <location evidence="2">Cytoplasm</location>
    </subcellularLocation>
    <subcellularLocation>
        <location evidence="1">Nucleus</location>
    </subcellularLocation>
</comment>
<evidence type="ECO:0000256" key="16">
    <source>
        <dbReference type="ARBA" id="ARBA00082933"/>
    </source>
</evidence>
<dbReference type="Pfam" id="PF00010">
    <property type="entry name" value="HLH"/>
    <property type="match status" value="1"/>
</dbReference>
<keyword evidence="7" id="KW-0238">DNA-binding</keyword>
<evidence type="ECO:0000256" key="6">
    <source>
        <dbReference type="ARBA" id="ARBA00023015"/>
    </source>
</evidence>
<dbReference type="PANTHER" id="PTHR15741:SF25">
    <property type="entry name" value="MAX-LIKE PROTEIN X"/>
    <property type="match status" value="1"/>
</dbReference>
<gene>
    <name evidence="20" type="ORF">JOB18_044273</name>
</gene>
<evidence type="ECO:0000256" key="13">
    <source>
        <dbReference type="ARBA" id="ARBA00071251"/>
    </source>
</evidence>
<keyword evidence="5" id="KW-0597">Phosphoprotein</keyword>
<dbReference type="FunFam" id="4.10.280.10:FF:000037">
    <property type="entry name" value="max-like protein X isoform X2"/>
    <property type="match status" value="1"/>
</dbReference>
<reference evidence="20 21" key="1">
    <citation type="journal article" date="2021" name="Sci. Rep.">
        <title>Chromosome anchoring in Senegalese sole (Solea senegalensis) reveals sex-associated markers and genome rearrangements in flatfish.</title>
        <authorList>
            <person name="Guerrero-Cozar I."/>
            <person name="Gomez-Garrido J."/>
            <person name="Berbel C."/>
            <person name="Martinez-Blanch J.F."/>
            <person name="Alioto T."/>
            <person name="Claros M.G."/>
            <person name="Gagnaire P.A."/>
            <person name="Manchado M."/>
        </authorList>
    </citation>
    <scope>NUCLEOTIDE SEQUENCE [LARGE SCALE GENOMIC DNA]</scope>
    <source>
        <strain evidence="20">Sse05_10M</strain>
    </source>
</reference>
<evidence type="ECO:0000313" key="20">
    <source>
        <dbReference type="EMBL" id="KAG7505975.1"/>
    </source>
</evidence>
<dbReference type="Proteomes" id="UP000693946">
    <property type="component" value="Linkage Group LG19"/>
</dbReference>
<keyword evidence="4" id="KW-0678">Repressor</keyword>
<dbReference type="GO" id="GO:0046983">
    <property type="term" value="F:protein dimerization activity"/>
    <property type="evidence" value="ECO:0007669"/>
    <property type="project" value="InterPro"/>
</dbReference>
<dbReference type="GO" id="GO:0005654">
    <property type="term" value="C:nucleoplasm"/>
    <property type="evidence" value="ECO:0007669"/>
    <property type="project" value="UniProtKB-ARBA"/>
</dbReference>
<sequence length="292" mass="33114">MTDPTASPEDHWKQTDGAFSDSGFDHSEYSIGFYILSSVILFETQNYAGFWLLRSLCHCISVSLIIPLSRAAGFFAETARKGSVVSRANSIGSTSASSVPNTDDEDSDYRHEASYKDSYKDRRRQAHTQAEQKRRDAIKKGYDDLQTIVPTCQQQSEFAVGAQKISKATVLQKTIDYIHFLHKEKKKQEEEVSVLRKEVMALKIMKANYEQIVNAHQNNPQQGEDQVSDQVKFSIFQSIMDSLFQSFSSSVSMNSFQELSACVFSWIEEHCKPQTLREFVVGVLRQLSGQLY</sequence>
<keyword evidence="3" id="KW-0963">Cytoplasm</keyword>
<proteinExistence type="predicted"/>
<feature type="domain" description="BHLH" evidence="19">
    <location>
        <begin position="122"/>
        <end position="181"/>
    </location>
</feature>
<dbReference type="GO" id="GO:0045944">
    <property type="term" value="P:positive regulation of transcription by RNA polymerase II"/>
    <property type="evidence" value="ECO:0007669"/>
    <property type="project" value="UniProtKB-ARBA"/>
</dbReference>
<keyword evidence="17" id="KW-0175">Coiled coil</keyword>
<feature type="compositionally biased region" description="Basic and acidic residues" evidence="18">
    <location>
        <begin position="108"/>
        <end position="120"/>
    </location>
</feature>
<evidence type="ECO:0000256" key="12">
    <source>
        <dbReference type="ARBA" id="ARBA00065416"/>
    </source>
</evidence>
<evidence type="ECO:0000256" key="7">
    <source>
        <dbReference type="ARBA" id="ARBA00023125"/>
    </source>
</evidence>